<protein>
    <recommendedName>
        <fullName evidence="2">Glutaredoxin-1</fullName>
    </recommendedName>
</protein>
<dbReference type="OrthoDB" id="16961at10239"/>
<dbReference type="Pfam" id="PF00462">
    <property type="entry name" value="Glutaredoxin"/>
    <property type="match status" value="1"/>
</dbReference>
<dbReference type="RefSeq" id="YP_004821400.1">
    <property type="nucleotide sequence ID" value="NC_015960.1"/>
</dbReference>
<evidence type="ECO:0000256" key="4">
    <source>
        <dbReference type="ARBA" id="ARBA00022982"/>
    </source>
</evidence>
<dbReference type="InterPro" id="IPR014025">
    <property type="entry name" value="Glutaredoxin_subgr"/>
</dbReference>
<keyword evidence="4" id="KW-0249">Electron transport</keyword>
<keyword evidence="6" id="KW-0676">Redox-active center</keyword>
<gene>
    <name evidence="8" type="ORF">YKV047c</name>
</gene>
<dbReference type="PROSITE" id="PS51354">
    <property type="entry name" value="GLUTAREDOXIN_2"/>
    <property type="match status" value="1"/>
</dbReference>
<dbReference type="GeneID" id="11107187"/>
<feature type="domain" description="Glutaredoxin" evidence="7">
    <location>
        <begin position="15"/>
        <end position="80"/>
    </location>
</feature>
<dbReference type="Proteomes" id="UP000164653">
    <property type="component" value="Segment"/>
</dbReference>
<dbReference type="InterPro" id="IPR002109">
    <property type="entry name" value="Glutaredoxin"/>
</dbReference>
<dbReference type="KEGG" id="vg:11107187"/>
<evidence type="ECO:0000259" key="7">
    <source>
        <dbReference type="Pfam" id="PF00462"/>
    </source>
</evidence>
<comment type="similarity">
    <text evidence="1">Belongs to the glutaredoxin family.</text>
</comment>
<dbReference type="PRINTS" id="PR00160">
    <property type="entry name" value="GLUTAREDOXIN"/>
</dbReference>
<dbReference type="Gene3D" id="3.40.30.10">
    <property type="entry name" value="Glutaredoxin"/>
    <property type="match status" value="1"/>
</dbReference>
<organism evidence="8 9">
    <name type="scientific">Yokapox virus</name>
    <dbReference type="NCBI Taxonomy" id="1076255"/>
    <lineage>
        <taxon>Viruses</taxon>
        <taxon>Varidnaviria</taxon>
        <taxon>Bamfordvirae</taxon>
        <taxon>Nucleocytoviricota</taxon>
        <taxon>Pokkesviricetes</taxon>
        <taxon>Chitovirales</taxon>
        <taxon>Poxviridae</taxon>
        <taxon>Chordopoxvirinae</taxon>
        <taxon>Centapoxvirus</taxon>
        <taxon>Centapoxvirus yokapox</taxon>
    </lineage>
</organism>
<dbReference type="NCBIfam" id="TIGR02180">
    <property type="entry name" value="GRX_euk"/>
    <property type="match status" value="1"/>
</dbReference>
<dbReference type="SUPFAM" id="SSF52833">
    <property type="entry name" value="Thioredoxin-like"/>
    <property type="match status" value="1"/>
</dbReference>
<keyword evidence="3" id="KW-0813">Transport</keyword>
<sequence length="110" mass="13218">MAERFVKEKLNKNKITVFVKQTCPYCRNVLDILNRYNFKKGAYEIIDIDIFNPEYELREYFEKTTGEKTLPRIFFGKKCIGGYNDLLDLDSMNELDNIFKSMKIIRTEYY</sequence>
<accession>G3EIC5</accession>
<dbReference type="InterPro" id="IPR011899">
    <property type="entry name" value="Glutaredoxin_euk/vir"/>
</dbReference>
<reference evidence="8 9" key="1">
    <citation type="journal article" date="2011" name="J. Virol.">
        <title>The genome of yoka poxvirus.</title>
        <authorList>
            <person name="Zhao G."/>
            <person name="Droit L."/>
            <person name="Tesh R.B."/>
            <person name="Popov V.L."/>
            <person name="Little N.S."/>
            <person name="Upton C."/>
            <person name="Virgin H.W."/>
            <person name="Wang D."/>
        </authorList>
    </citation>
    <scope>NUCLEOTIDE SEQUENCE [LARGE SCALE GENOMIC DNA]</scope>
    <source>
        <strain evidence="8">DakArB 4268</strain>
    </source>
</reference>
<evidence type="ECO:0000313" key="8">
    <source>
        <dbReference type="EMBL" id="AEN03636.1"/>
    </source>
</evidence>
<evidence type="ECO:0000256" key="2">
    <source>
        <dbReference type="ARBA" id="ARBA00013662"/>
    </source>
</evidence>
<proteinExistence type="inferred from homology"/>
<evidence type="ECO:0000256" key="6">
    <source>
        <dbReference type="ARBA" id="ARBA00023284"/>
    </source>
</evidence>
<dbReference type="PROSITE" id="PS00195">
    <property type="entry name" value="GLUTAREDOXIN_1"/>
    <property type="match status" value="1"/>
</dbReference>
<keyword evidence="9" id="KW-1185">Reference proteome</keyword>
<dbReference type="InterPro" id="IPR036249">
    <property type="entry name" value="Thioredoxin-like_sf"/>
</dbReference>
<dbReference type="InterPro" id="IPR047185">
    <property type="entry name" value="GLRX1"/>
</dbReference>
<evidence type="ECO:0000256" key="3">
    <source>
        <dbReference type="ARBA" id="ARBA00022448"/>
    </source>
</evidence>
<keyword evidence="5" id="KW-1015">Disulfide bond</keyword>
<evidence type="ECO:0000256" key="1">
    <source>
        <dbReference type="ARBA" id="ARBA00007787"/>
    </source>
</evidence>
<evidence type="ECO:0000256" key="5">
    <source>
        <dbReference type="ARBA" id="ARBA00023157"/>
    </source>
</evidence>
<dbReference type="PANTHER" id="PTHR46185:SF1">
    <property type="entry name" value="GLUTAREDOXIN-1"/>
    <property type="match status" value="1"/>
</dbReference>
<evidence type="ECO:0000313" key="9">
    <source>
        <dbReference type="Proteomes" id="UP000164653"/>
    </source>
</evidence>
<name>G3EIC5_9POXV</name>
<dbReference type="GO" id="GO:0015038">
    <property type="term" value="F:glutathione disulfide oxidoreductase activity"/>
    <property type="evidence" value="ECO:0007669"/>
    <property type="project" value="TreeGrafter"/>
</dbReference>
<dbReference type="InterPro" id="IPR011767">
    <property type="entry name" value="GLR_AS"/>
</dbReference>
<dbReference type="PANTHER" id="PTHR46185">
    <property type="entry name" value="GLUTAREDOXIN-1"/>
    <property type="match status" value="1"/>
</dbReference>
<dbReference type="EMBL" id="HQ849551">
    <property type="protein sequence ID" value="AEN03636.1"/>
    <property type="molecule type" value="Genomic_DNA"/>
</dbReference>